<evidence type="ECO:0000259" key="1">
    <source>
        <dbReference type="PROSITE" id="PS50055"/>
    </source>
</evidence>
<evidence type="ECO:0000313" key="3">
    <source>
        <dbReference type="EMBL" id="CAA0827842.1"/>
    </source>
</evidence>
<sequence>MASRCLSEDELRSCSEALNFFHDRLSSPDTIHHEFRTLEENWNKCSNITNSCRVALDNVNTIKNRYMELVPCKPILYHLLASFASEGVSRFIATQGPLPQTSEDFWEMIIQYHCPAIVMLTRLVDDGHIVKCGDYFHTANGSREFSNNIQISTISTQKIDTSLILRYLEVKNKGSDEPPRSVLHVQYLDWPEFGVPKDTARVREIFKRISAAFSPNLGPIVVHCSAGVGRTGTYCVIHSTIERVLVGDMAALDLEKTVAKFRSQRVRMVHTLEQYLFCYKAIADELQDLVSKSHSHGGSS</sequence>
<feature type="domain" description="Tyrosine-protein phosphatase" evidence="1">
    <location>
        <begin position="31"/>
        <end position="285"/>
    </location>
</feature>
<dbReference type="GO" id="GO:0004725">
    <property type="term" value="F:protein tyrosine phosphatase activity"/>
    <property type="evidence" value="ECO:0007669"/>
    <property type="project" value="InterPro"/>
</dbReference>
<name>A0A9N7RFW9_STRHE</name>
<dbReference type="OrthoDB" id="10253954at2759"/>
<dbReference type="SUPFAM" id="SSF52799">
    <property type="entry name" value="(Phosphotyrosine protein) phosphatases II"/>
    <property type="match status" value="1"/>
</dbReference>
<keyword evidence="4" id="KW-1185">Reference proteome</keyword>
<dbReference type="PROSITE" id="PS00383">
    <property type="entry name" value="TYR_PHOSPHATASE_1"/>
    <property type="match status" value="1"/>
</dbReference>
<dbReference type="Pfam" id="PF00102">
    <property type="entry name" value="Y_phosphatase"/>
    <property type="match status" value="1"/>
</dbReference>
<dbReference type="InterPro" id="IPR050348">
    <property type="entry name" value="Protein-Tyr_Phosphatase"/>
</dbReference>
<dbReference type="EMBL" id="CACSLK010027752">
    <property type="protein sequence ID" value="CAA0827842.1"/>
    <property type="molecule type" value="Genomic_DNA"/>
</dbReference>
<dbReference type="PANTHER" id="PTHR19134:SF449">
    <property type="entry name" value="TYROSINE-PROTEIN PHOSPHATASE 1"/>
    <property type="match status" value="1"/>
</dbReference>
<dbReference type="InterPro" id="IPR000387">
    <property type="entry name" value="Tyr_Pase_dom"/>
</dbReference>
<comment type="caution">
    <text evidence="3">The sequence shown here is derived from an EMBL/GenBank/DDBJ whole genome shotgun (WGS) entry which is preliminary data.</text>
</comment>
<dbReference type="SMART" id="SM00404">
    <property type="entry name" value="PTPc_motif"/>
    <property type="match status" value="1"/>
</dbReference>
<dbReference type="PROSITE" id="PS50055">
    <property type="entry name" value="TYR_PHOSPHATASE_PTP"/>
    <property type="match status" value="1"/>
</dbReference>
<protein>
    <submittedName>
        <fullName evidence="3">Protein-tyrosine-phosphatase PTP1</fullName>
    </submittedName>
</protein>
<dbReference type="InterPro" id="IPR016130">
    <property type="entry name" value="Tyr_Pase_AS"/>
</dbReference>
<dbReference type="InterPro" id="IPR000242">
    <property type="entry name" value="PTP_cat"/>
</dbReference>
<dbReference type="InterPro" id="IPR029021">
    <property type="entry name" value="Prot-tyrosine_phosphatase-like"/>
</dbReference>
<accession>A0A9N7RFW9</accession>
<evidence type="ECO:0000259" key="2">
    <source>
        <dbReference type="PROSITE" id="PS50056"/>
    </source>
</evidence>
<gene>
    <name evidence="3" type="ORF">SHERM_23537</name>
</gene>
<evidence type="ECO:0000313" key="4">
    <source>
        <dbReference type="Proteomes" id="UP001153555"/>
    </source>
</evidence>
<reference evidence="3" key="1">
    <citation type="submission" date="2019-12" db="EMBL/GenBank/DDBJ databases">
        <authorList>
            <person name="Scholes J."/>
        </authorList>
    </citation>
    <scope>NUCLEOTIDE SEQUENCE</scope>
</reference>
<feature type="domain" description="Tyrosine specific protein phosphatases" evidence="2">
    <location>
        <begin position="203"/>
        <end position="276"/>
    </location>
</feature>
<dbReference type="AlphaFoldDB" id="A0A9N7RFW9"/>
<proteinExistence type="predicted"/>
<dbReference type="Proteomes" id="UP001153555">
    <property type="component" value="Unassembled WGS sequence"/>
</dbReference>
<dbReference type="Gene3D" id="3.90.190.10">
    <property type="entry name" value="Protein tyrosine phosphatase superfamily"/>
    <property type="match status" value="1"/>
</dbReference>
<dbReference type="SMART" id="SM00194">
    <property type="entry name" value="PTPc"/>
    <property type="match status" value="1"/>
</dbReference>
<dbReference type="PROSITE" id="PS50056">
    <property type="entry name" value="TYR_PHOSPHATASE_2"/>
    <property type="match status" value="1"/>
</dbReference>
<dbReference type="InterPro" id="IPR003595">
    <property type="entry name" value="Tyr_Pase_cat"/>
</dbReference>
<dbReference type="PANTHER" id="PTHR19134">
    <property type="entry name" value="RECEPTOR-TYPE TYROSINE-PROTEIN PHOSPHATASE"/>
    <property type="match status" value="1"/>
</dbReference>
<organism evidence="3 4">
    <name type="scientific">Striga hermonthica</name>
    <name type="common">Purple witchweed</name>
    <name type="synonym">Buchnera hermonthica</name>
    <dbReference type="NCBI Taxonomy" id="68872"/>
    <lineage>
        <taxon>Eukaryota</taxon>
        <taxon>Viridiplantae</taxon>
        <taxon>Streptophyta</taxon>
        <taxon>Embryophyta</taxon>
        <taxon>Tracheophyta</taxon>
        <taxon>Spermatophyta</taxon>
        <taxon>Magnoliopsida</taxon>
        <taxon>eudicotyledons</taxon>
        <taxon>Gunneridae</taxon>
        <taxon>Pentapetalae</taxon>
        <taxon>asterids</taxon>
        <taxon>lamiids</taxon>
        <taxon>Lamiales</taxon>
        <taxon>Orobanchaceae</taxon>
        <taxon>Buchnereae</taxon>
        <taxon>Striga</taxon>
    </lineage>
</organism>
<dbReference type="PRINTS" id="PR00700">
    <property type="entry name" value="PRTYPHPHTASE"/>
</dbReference>